<dbReference type="InterPro" id="IPR018490">
    <property type="entry name" value="cNMP-bd_dom_sf"/>
</dbReference>
<evidence type="ECO:0000256" key="1">
    <source>
        <dbReference type="SAM" id="MobiDB-lite"/>
    </source>
</evidence>
<feature type="domain" description="Cyclic nucleotide-binding" evidence="2">
    <location>
        <begin position="191"/>
        <end position="267"/>
    </location>
</feature>
<feature type="domain" description="Cyclic nucleotide-binding" evidence="2">
    <location>
        <begin position="73"/>
        <end position="188"/>
    </location>
</feature>
<dbReference type="InParanoid" id="Q23AE2"/>
<dbReference type="OMA" id="NDGFASH"/>
<reference evidence="4" key="1">
    <citation type="journal article" date="2006" name="PLoS Biol.">
        <title>Macronuclear genome sequence of the ciliate Tetrahymena thermophila, a model eukaryote.</title>
        <authorList>
            <person name="Eisen J.A."/>
            <person name="Coyne R.S."/>
            <person name="Wu M."/>
            <person name="Wu D."/>
            <person name="Thiagarajan M."/>
            <person name="Wortman J.R."/>
            <person name="Badger J.H."/>
            <person name="Ren Q."/>
            <person name="Amedeo P."/>
            <person name="Jones K.M."/>
            <person name="Tallon L.J."/>
            <person name="Delcher A.L."/>
            <person name="Salzberg S.L."/>
            <person name="Silva J.C."/>
            <person name="Haas B.J."/>
            <person name="Majoros W.H."/>
            <person name="Farzad M."/>
            <person name="Carlton J.M."/>
            <person name="Smith R.K. Jr."/>
            <person name="Garg J."/>
            <person name="Pearlman R.E."/>
            <person name="Karrer K.M."/>
            <person name="Sun L."/>
            <person name="Manning G."/>
            <person name="Elde N.C."/>
            <person name="Turkewitz A.P."/>
            <person name="Asai D.J."/>
            <person name="Wilkes D.E."/>
            <person name="Wang Y."/>
            <person name="Cai H."/>
            <person name="Collins K."/>
            <person name="Stewart B.A."/>
            <person name="Lee S.R."/>
            <person name="Wilamowska K."/>
            <person name="Weinberg Z."/>
            <person name="Ruzzo W.L."/>
            <person name="Wloga D."/>
            <person name="Gaertig J."/>
            <person name="Frankel J."/>
            <person name="Tsao C.-C."/>
            <person name="Gorovsky M.A."/>
            <person name="Keeling P.J."/>
            <person name="Waller R.F."/>
            <person name="Patron N.J."/>
            <person name="Cherry J.M."/>
            <person name="Stover N.A."/>
            <person name="Krieger C.J."/>
            <person name="del Toro C."/>
            <person name="Ryder H.F."/>
            <person name="Williamson S.C."/>
            <person name="Barbeau R.A."/>
            <person name="Hamilton E.P."/>
            <person name="Orias E."/>
        </authorList>
    </citation>
    <scope>NUCLEOTIDE SEQUENCE [LARGE SCALE GENOMIC DNA]</scope>
    <source>
        <strain evidence="4">SB210</strain>
    </source>
</reference>
<dbReference type="Gene3D" id="2.60.120.10">
    <property type="entry name" value="Jelly Rolls"/>
    <property type="match status" value="2"/>
</dbReference>
<feature type="region of interest" description="Disordered" evidence="1">
    <location>
        <begin position="609"/>
        <end position="632"/>
    </location>
</feature>
<feature type="compositionally biased region" description="Polar residues" evidence="1">
    <location>
        <begin position="727"/>
        <end position="740"/>
    </location>
</feature>
<dbReference type="Proteomes" id="UP000009168">
    <property type="component" value="Unassembled WGS sequence"/>
</dbReference>
<evidence type="ECO:0000313" key="4">
    <source>
        <dbReference type="Proteomes" id="UP000009168"/>
    </source>
</evidence>
<accession>Q23AE2</accession>
<dbReference type="InterPro" id="IPR014710">
    <property type="entry name" value="RmlC-like_jellyroll"/>
</dbReference>
<feature type="region of interest" description="Disordered" evidence="1">
    <location>
        <begin position="726"/>
        <end position="749"/>
    </location>
</feature>
<dbReference type="SUPFAM" id="SSF51206">
    <property type="entry name" value="cAMP-binding domain-like"/>
    <property type="match status" value="2"/>
</dbReference>
<dbReference type="RefSeq" id="XP_001013795.1">
    <property type="nucleotide sequence ID" value="XM_001013795.2"/>
</dbReference>
<dbReference type="OrthoDB" id="166212at2759"/>
<keyword evidence="4" id="KW-1185">Reference proteome</keyword>
<dbReference type="CDD" id="cd00038">
    <property type="entry name" value="CAP_ED"/>
    <property type="match status" value="1"/>
</dbReference>
<dbReference type="AlphaFoldDB" id="Q23AE2"/>
<dbReference type="HOGENOM" id="CLU_288135_0_0_1"/>
<dbReference type="PANTHER" id="PTHR23011:SF28">
    <property type="entry name" value="CYCLIC NUCLEOTIDE-BINDING DOMAIN CONTAINING PROTEIN"/>
    <property type="match status" value="1"/>
</dbReference>
<organism evidence="3 4">
    <name type="scientific">Tetrahymena thermophila (strain SB210)</name>
    <dbReference type="NCBI Taxonomy" id="312017"/>
    <lineage>
        <taxon>Eukaryota</taxon>
        <taxon>Sar</taxon>
        <taxon>Alveolata</taxon>
        <taxon>Ciliophora</taxon>
        <taxon>Intramacronucleata</taxon>
        <taxon>Oligohymenophorea</taxon>
        <taxon>Hymenostomatida</taxon>
        <taxon>Tetrahymenina</taxon>
        <taxon>Tetrahymenidae</taxon>
        <taxon>Tetrahymena</taxon>
    </lineage>
</organism>
<protein>
    <submittedName>
        <fullName evidence="3">Cyclic nucleotide-binding domain protein</fullName>
    </submittedName>
</protein>
<sequence length="1068" mass="125348">MSQRHRNDATERIKSDNDFIEYSQCQEYFASKHPEEIVKDVRGILKKPILNRTQEDIHFLYFYFQKLEFFNEILETYDKWTVLSCLKLLSLVSFMPNQIIFQRDEIPKHFWVLLSGDAVVTDKSSLIDRERVFKVGESAGNFEDQMMQFTLKAVLKCEFAVLKKDQYEFIVQKRDENEFKRVLKLLKNTAMFEDFQIVILKKNINCFEKKIYNYNSIVYDENQPIDGIYIIDSGQFSVMKSKIIDKNKQGKDQELASNKVFVRVSILQQQSQVFGQEEIFRAKQTRKNRVICSQNNSKAFFLSFENYMNIFKSTSDKTIDNLIKKEKFSQQMRDGIIQRRSNLDQQYKNFLYQSSLAASSQNQSTGLKHYDSQSIAELQQLQVPSTKKAYYLPSINQFPEKRSPSISPEKNELLQEYVLNLKDSQKMNKNDKQQQYTESTNKKLNFNSQHIKVQNQSNIPQNLQQSNNNNSPKEIINNQSKLTKKEDQVQVNSNNSNFKILENEQIDKQSTNKQIFLKQQQNISGKTDNKQQNQEESNCFFIEENEILEIYQKQKMENIQQILEKNKYLCQNANFLKDEDVFQELQRNKSNNYTLNTIFNRNRSISSKRQSIFDKNEGKTPQSASNRKKNLYDVDSEGIDKQYIQRSSKIQKIPLSSFRLKDSSNSTNNSAIIETKRQEQEEDSPLLQQKSFLLTLPNIEQQNSIINKDQNIQIQIDNQEEPKINDFINQEQSQNKSKTTNQDRRRSLRQQLAQDQIIKRQQNQSFHNIYDSSENRNNHLSYKQQLSRLNKSEEVILNQPNINQIKEQTKQNLLKNFGLVDQRYALAQFKDPNYVGKASRQVSITQIYEDVSPEKIKNLNIDSLEFQLSNQSELMRQAEHEIQYAINGPKVKLVENYIHKYIKRSNKRKIKEGYEIPNLLETLKKDSSIVMSNSVEILNEQISNTIANSNVNFPDQIILPQLNYNNSNFKQLMLVVQPQNSINKQFLRKSRKKIKEKLQKAIEDKILEDPYLIKKSASPAQNNQKNSNNNRSKIQILQNPLNSPKSVKTTAKLHKVILGIDNFDILKD</sequence>
<gene>
    <name evidence="3" type="ORF">TTHERM_00426170</name>
</gene>
<name>Q23AE2_TETTS</name>
<evidence type="ECO:0000313" key="3">
    <source>
        <dbReference type="EMBL" id="EAR93550.1"/>
    </source>
</evidence>
<dbReference type="PANTHER" id="PTHR23011">
    <property type="entry name" value="CYCLIC NUCLEOTIDE-BINDING DOMAIN CONTAINING PROTEIN"/>
    <property type="match status" value="1"/>
</dbReference>
<dbReference type="GeneID" id="7846829"/>
<proteinExistence type="predicted"/>
<dbReference type="EMBL" id="GG662724">
    <property type="protein sequence ID" value="EAR93550.1"/>
    <property type="molecule type" value="Genomic_DNA"/>
</dbReference>
<dbReference type="PROSITE" id="PS50042">
    <property type="entry name" value="CNMP_BINDING_3"/>
    <property type="match status" value="2"/>
</dbReference>
<dbReference type="InterPro" id="IPR000595">
    <property type="entry name" value="cNMP-bd_dom"/>
</dbReference>
<evidence type="ECO:0000259" key="2">
    <source>
        <dbReference type="PROSITE" id="PS50042"/>
    </source>
</evidence>
<dbReference type="KEGG" id="tet:TTHERM_00426170"/>